<dbReference type="Pfam" id="PF02210">
    <property type="entry name" value="Laminin_G_2"/>
    <property type="match status" value="1"/>
</dbReference>
<dbReference type="InterPro" id="IPR001791">
    <property type="entry name" value="Laminin_G"/>
</dbReference>
<dbReference type="PANTHER" id="PTHR15036">
    <property type="entry name" value="PIKACHURIN-LIKE PROTEIN"/>
    <property type="match status" value="1"/>
</dbReference>
<evidence type="ECO:0000259" key="2">
    <source>
        <dbReference type="PROSITE" id="PS50025"/>
    </source>
</evidence>
<dbReference type="CDD" id="cd00110">
    <property type="entry name" value="LamG"/>
    <property type="match status" value="1"/>
</dbReference>
<dbReference type="PROSITE" id="PS50025">
    <property type="entry name" value="LAM_G_DOMAIN"/>
    <property type="match status" value="1"/>
</dbReference>
<evidence type="ECO:0000313" key="3">
    <source>
        <dbReference type="EMBL" id="CAG5133788.1"/>
    </source>
</evidence>
<dbReference type="SUPFAM" id="SSF49899">
    <property type="entry name" value="Concanavalin A-like lectins/glucanases"/>
    <property type="match status" value="1"/>
</dbReference>
<sequence>IQSAVGVRIESHHKSHVKMALLSEPVYGNNSEFRLSFEFNTTSADGILFYGRNRNPQEMIALVLENGDLMYKIRCSTVYADILVPTQNNSLLNDSTWHTISYSIEYGSYSSQGRLELDGRLDSRVGRYSFSCANLTRLIMGGHRERDIGNIHGLENLPGHFEGCIRNAFVTNAQAHPPKYSFVSICE</sequence>
<dbReference type="Gene3D" id="2.60.120.200">
    <property type="match status" value="1"/>
</dbReference>
<evidence type="ECO:0000313" key="4">
    <source>
        <dbReference type="Proteomes" id="UP000678393"/>
    </source>
</evidence>
<dbReference type="OrthoDB" id="6275838at2759"/>
<dbReference type="InterPro" id="IPR013320">
    <property type="entry name" value="ConA-like_dom_sf"/>
</dbReference>
<dbReference type="AlphaFoldDB" id="A0A8S4A018"/>
<dbReference type="InterPro" id="IPR050372">
    <property type="entry name" value="Neurexin-related_CASP"/>
</dbReference>
<dbReference type="EMBL" id="CAJHNH020006479">
    <property type="protein sequence ID" value="CAG5133788.1"/>
    <property type="molecule type" value="Genomic_DNA"/>
</dbReference>
<keyword evidence="4" id="KW-1185">Reference proteome</keyword>
<feature type="non-terminal residue" evidence="3">
    <location>
        <position position="187"/>
    </location>
</feature>
<comment type="caution">
    <text evidence="3">The sequence shown here is derived from an EMBL/GenBank/DDBJ whole genome shotgun (WGS) entry which is preliminary data.</text>
</comment>
<organism evidence="3 4">
    <name type="scientific">Candidula unifasciata</name>
    <dbReference type="NCBI Taxonomy" id="100452"/>
    <lineage>
        <taxon>Eukaryota</taxon>
        <taxon>Metazoa</taxon>
        <taxon>Spiralia</taxon>
        <taxon>Lophotrochozoa</taxon>
        <taxon>Mollusca</taxon>
        <taxon>Gastropoda</taxon>
        <taxon>Heterobranchia</taxon>
        <taxon>Euthyneura</taxon>
        <taxon>Panpulmonata</taxon>
        <taxon>Eupulmonata</taxon>
        <taxon>Stylommatophora</taxon>
        <taxon>Helicina</taxon>
        <taxon>Helicoidea</taxon>
        <taxon>Geomitridae</taxon>
        <taxon>Candidula</taxon>
    </lineage>
</organism>
<gene>
    <name evidence="3" type="ORF">CUNI_LOCUS19346</name>
</gene>
<evidence type="ECO:0000256" key="1">
    <source>
        <dbReference type="PROSITE-ProRule" id="PRU00122"/>
    </source>
</evidence>
<protein>
    <recommendedName>
        <fullName evidence="2">Laminin G domain-containing protein</fullName>
    </recommendedName>
</protein>
<name>A0A8S4A018_9EUPU</name>
<dbReference type="GO" id="GO:0016020">
    <property type="term" value="C:membrane"/>
    <property type="evidence" value="ECO:0007669"/>
    <property type="project" value="UniProtKB-SubCell"/>
</dbReference>
<dbReference type="Proteomes" id="UP000678393">
    <property type="component" value="Unassembled WGS sequence"/>
</dbReference>
<proteinExistence type="predicted"/>
<dbReference type="SMART" id="SM00282">
    <property type="entry name" value="LamG"/>
    <property type="match status" value="1"/>
</dbReference>
<accession>A0A8S4A018</accession>
<dbReference type="PANTHER" id="PTHR15036:SF49">
    <property type="entry name" value="AXOTACTIN"/>
    <property type="match status" value="1"/>
</dbReference>
<comment type="caution">
    <text evidence="1">Lacks conserved residue(s) required for the propagation of feature annotation.</text>
</comment>
<reference evidence="3" key="1">
    <citation type="submission" date="2021-04" db="EMBL/GenBank/DDBJ databases">
        <authorList>
            <consortium name="Molecular Ecology Group"/>
        </authorList>
    </citation>
    <scope>NUCLEOTIDE SEQUENCE</scope>
</reference>
<feature type="domain" description="Laminin G" evidence="2">
    <location>
        <begin position="6"/>
        <end position="186"/>
    </location>
</feature>